<dbReference type="CDD" id="cd03801">
    <property type="entry name" value="GT4_PimA-like"/>
    <property type="match status" value="1"/>
</dbReference>
<name>F0F882_9BACT</name>
<keyword evidence="3" id="KW-0328">Glycosyltransferase</keyword>
<dbReference type="STRING" id="888743.HMPREF9141_1799"/>
<dbReference type="SUPFAM" id="SSF53756">
    <property type="entry name" value="UDP-Glycosyltransferase/glycogen phosphorylase"/>
    <property type="match status" value="1"/>
</dbReference>
<dbReference type="Pfam" id="PF00534">
    <property type="entry name" value="Glycos_transf_1"/>
    <property type="match status" value="1"/>
</dbReference>
<dbReference type="eggNOG" id="COG0438">
    <property type="taxonomic scope" value="Bacteria"/>
</dbReference>
<evidence type="ECO:0000259" key="1">
    <source>
        <dbReference type="Pfam" id="PF00534"/>
    </source>
</evidence>
<proteinExistence type="predicted"/>
<protein>
    <submittedName>
        <fullName evidence="3">Glycosyltransferase, group 1 family protein</fullName>
        <ecNumber evidence="3">2.4.-.-</ecNumber>
    </submittedName>
</protein>
<comment type="caution">
    <text evidence="3">The sequence shown here is derived from an EMBL/GenBank/DDBJ whole genome shotgun (WGS) entry which is preliminary data.</text>
</comment>
<dbReference type="OrthoDB" id="1096251at2"/>
<dbReference type="Pfam" id="PF13439">
    <property type="entry name" value="Glyco_transf_4"/>
    <property type="match status" value="1"/>
</dbReference>
<dbReference type="InterPro" id="IPR028098">
    <property type="entry name" value="Glyco_trans_4-like_N"/>
</dbReference>
<dbReference type="Gene3D" id="3.40.50.2000">
    <property type="entry name" value="Glycogen Phosphorylase B"/>
    <property type="match status" value="2"/>
</dbReference>
<dbReference type="AlphaFoldDB" id="F0F882"/>
<reference evidence="3 4" key="1">
    <citation type="submission" date="2011-01" db="EMBL/GenBank/DDBJ databases">
        <authorList>
            <person name="Muzny D."/>
            <person name="Qin X."/>
            <person name="Deng J."/>
            <person name="Jiang H."/>
            <person name="Liu Y."/>
            <person name="Qu J."/>
            <person name="Song X.-Z."/>
            <person name="Zhang L."/>
            <person name="Thornton R."/>
            <person name="Coyle M."/>
            <person name="Francisco L."/>
            <person name="Jackson L."/>
            <person name="Javaid M."/>
            <person name="Korchina V."/>
            <person name="Kovar C."/>
            <person name="Mata R."/>
            <person name="Mathew T."/>
            <person name="Ngo R."/>
            <person name="Nguyen L."/>
            <person name="Nguyen N."/>
            <person name="Okwuonu G."/>
            <person name="Ongeri F."/>
            <person name="Pham C."/>
            <person name="Simmons D."/>
            <person name="Wilczek-Boney K."/>
            <person name="Hale W."/>
            <person name="Jakkamsetti A."/>
            <person name="Pham P."/>
            <person name="Ruth R."/>
            <person name="San Lucas F."/>
            <person name="Warren J."/>
            <person name="Zhang J."/>
            <person name="Zhao Z."/>
            <person name="Zhou C."/>
            <person name="Zhu D."/>
            <person name="Lee S."/>
            <person name="Bess C."/>
            <person name="Blankenburg K."/>
            <person name="Forbes L."/>
            <person name="Fu Q."/>
            <person name="Gubbala S."/>
            <person name="Hirani K."/>
            <person name="Jayaseelan J.C."/>
            <person name="Lara F."/>
            <person name="Munidasa M."/>
            <person name="Palculict T."/>
            <person name="Patil S."/>
            <person name="Pu L.-L."/>
            <person name="Saada N."/>
            <person name="Tang L."/>
            <person name="Weissenberger G."/>
            <person name="Zhu Y."/>
            <person name="Hemphill L."/>
            <person name="Shang Y."/>
            <person name="Youmans B."/>
            <person name="Ayvaz T."/>
            <person name="Ross M."/>
            <person name="Santibanez J."/>
            <person name="Aqrawi P."/>
            <person name="Gross S."/>
            <person name="Joshi V."/>
            <person name="Fowler G."/>
            <person name="Nazareth L."/>
            <person name="Reid J."/>
            <person name="Worley K."/>
            <person name="Petrosino J."/>
            <person name="Highlander S."/>
            <person name="Gibbs R."/>
        </authorList>
    </citation>
    <scope>NUCLEOTIDE SEQUENCE [LARGE SCALE GENOMIC DNA]</scope>
    <source>
        <strain evidence="3 4">DSM 16608</strain>
    </source>
</reference>
<evidence type="ECO:0000313" key="4">
    <source>
        <dbReference type="Proteomes" id="UP000005697"/>
    </source>
</evidence>
<dbReference type="PANTHER" id="PTHR45947">
    <property type="entry name" value="SULFOQUINOVOSYL TRANSFERASE SQD2"/>
    <property type="match status" value="1"/>
</dbReference>
<feature type="domain" description="Glycosyltransferase subfamily 4-like N-terminal" evidence="2">
    <location>
        <begin position="14"/>
        <end position="127"/>
    </location>
</feature>
<gene>
    <name evidence="3" type="ORF">HMPREF9141_1799</name>
</gene>
<dbReference type="GO" id="GO:0016757">
    <property type="term" value="F:glycosyltransferase activity"/>
    <property type="evidence" value="ECO:0007669"/>
    <property type="project" value="UniProtKB-KW"/>
</dbReference>
<sequence>MKILLIDVYNYNKGGAETVCFNTGKLLEEHGHQVVYFTLRWDKNNPSPYSGYFPESKETRKGLLKQVKNVVNYFYHFEAAKKIEQLIKHEKPDIAHIHLIWGQITASILPVLKKHQIPILFTVHDYRMVCPAYVFRNGSGRICEDCKGKYFYKCFVHTCCKGSKVLSAVMASEQYFRNVFFNPSKYIDGLLYVSNFARDIHERYMPALKDIPRITLYNFCTSIARIPKAMPKERYFLYFGRLSSEKGVKTLLKVFRDLPNCRLDVVGTGPEEKALKKYAHISCMNNVNFLGYKRGKELQDLVTNAFFVLVPSECYENNPMSIIEAYAVGTPVIGAKIGGIPEIILEGNTGYQFISGDVQTLKDKVMLADSVSAKDYVHLSSETLNFAHGNLSLDRYYLKLISFYNQFIKK</sequence>
<feature type="domain" description="Glycosyl transferase family 1" evidence="1">
    <location>
        <begin position="230"/>
        <end position="366"/>
    </location>
</feature>
<keyword evidence="4" id="KW-1185">Reference proteome</keyword>
<dbReference type="RefSeq" id="WP_007366552.1">
    <property type="nucleotide sequence ID" value="NZ_GL872282.1"/>
</dbReference>
<dbReference type="InterPro" id="IPR001296">
    <property type="entry name" value="Glyco_trans_1"/>
</dbReference>
<evidence type="ECO:0000313" key="3">
    <source>
        <dbReference type="EMBL" id="EGC19677.1"/>
    </source>
</evidence>
<dbReference type="Proteomes" id="UP000005697">
    <property type="component" value="Unassembled WGS sequence"/>
</dbReference>
<keyword evidence="3" id="KW-0808">Transferase</keyword>
<evidence type="ECO:0000259" key="2">
    <source>
        <dbReference type="Pfam" id="PF13439"/>
    </source>
</evidence>
<dbReference type="HOGENOM" id="CLU_009583_35_0_10"/>
<dbReference type="EC" id="2.4.-.-" evidence="3"/>
<organism evidence="3 4">
    <name type="scientific">Prevotella multiformis DSM 16608</name>
    <dbReference type="NCBI Taxonomy" id="888743"/>
    <lineage>
        <taxon>Bacteria</taxon>
        <taxon>Pseudomonadati</taxon>
        <taxon>Bacteroidota</taxon>
        <taxon>Bacteroidia</taxon>
        <taxon>Bacteroidales</taxon>
        <taxon>Prevotellaceae</taxon>
        <taxon>Prevotella</taxon>
    </lineage>
</organism>
<dbReference type="PANTHER" id="PTHR45947:SF13">
    <property type="entry name" value="TRANSFERASE"/>
    <property type="match status" value="1"/>
</dbReference>
<dbReference type="InterPro" id="IPR050194">
    <property type="entry name" value="Glycosyltransferase_grp1"/>
</dbReference>
<dbReference type="EMBL" id="AEWX01000025">
    <property type="protein sequence ID" value="EGC19677.1"/>
    <property type="molecule type" value="Genomic_DNA"/>
</dbReference>
<accession>F0F882</accession>